<name>A0A645B551_9ZZZZ</name>
<dbReference type="EMBL" id="VSSQ01017678">
    <property type="protein sequence ID" value="MPM60198.1"/>
    <property type="molecule type" value="Genomic_DNA"/>
</dbReference>
<comment type="caution">
    <text evidence="1">The sequence shown here is derived from an EMBL/GenBank/DDBJ whole genome shotgun (WGS) entry which is preliminary data.</text>
</comment>
<protein>
    <submittedName>
        <fullName evidence="1">Uncharacterized protein</fullName>
    </submittedName>
</protein>
<dbReference type="AlphaFoldDB" id="A0A645B551"/>
<gene>
    <name evidence="1" type="ORF">SDC9_107046</name>
</gene>
<accession>A0A645B551</accession>
<proteinExistence type="predicted"/>
<organism evidence="1">
    <name type="scientific">bioreactor metagenome</name>
    <dbReference type="NCBI Taxonomy" id="1076179"/>
    <lineage>
        <taxon>unclassified sequences</taxon>
        <taxon>metagenomes</taxon>
        <taxon>ecological metagenomes</taxon>
    </lineage>
</organism>
<reference evidence="1" key="1">
    <citation type="submission" date="2019-08" db="EMBL/GenBank/DDBJ databases">
        <authorList>
            <person name="Kucharzyk K."/>
            <person name="Murdoch R.W."/>
            <person name="Higgins S."/>
            <person name="Loffler F."/>
        </authorList>
    </citation>
    <scope>NUCLEOTIDE SEQUENCE</scope>
</reference>
<evidence type="ECO:0000313" key="1">
    <source>
        <dbReference type="EMBL" id="MPM60198.1"/>
    </source>
</evidence>
<sequence>MGHAARGVDRGVQGHDLDVLVHGRLESGFQRIRVVCRNGDAAHALSHELIDEGDLRFGGDFGRVLDNGFCAGCFDDFFKAGRHSLHVGVAGRLRDNRVRSRGCGCRFGGRGFGGRGVGGRCVRGRRFGGLCAGKHGQHHQEAKSKCNEFFHYCSPSCCFI</sequence>